<dbReference type="Proteomes" id="UP000007435">
    <property type="component" value="Chromosome"/>
</dbReference>
<sequence length="158" mass="17692">MKKILFAFVLIAGIWACDKDDPDNEGAPLERLTGTGEKKWRLTKAIAYSSGAEVDLIHNSANRCLGDNELTLRKEGTYLLEDTGVKCSEVDRIEDVWQFNKEPLQIKLAEISLLGRSFNNVVLDIKELKNSTFSGAINQVPTNSLNVNKIELTFSEFK</sequence>
<reference evidence="1 2" key="2">
    <citation type="journal article" date="2011" name="Stand. Genomic Sci.">
        <title>Complete genome sequence of Leadbetterella byssophila type strain (4M15).</title>
        <authorList>
            <person name="Abt B."/>
            <person name="Teshima H."/>
            <person name="Lucas S."/>
            <person name="Lapidus A."/>
            <person name="Del Rio T.G."/>
            <person name="Nolan M."/>
            <person name="Tice H."/>
            <person name="Cheng J.F."/>
            <person name="Pitluck S."/>
            <person name="Liolios K."/>
            <person name="Pagani I."/>
            <person name="Ivanova N."/>
            <person name="Mavromatis K."/>
            <person name="Pati A."/>
            <person name="Tapia R."/>
            <person name="Han C."/>
            <person name="Goodwin L."/>
            <person name="Chen A."/>
            <person name="Palaniappan K."/>
            <person name="Land M."/>
            <person name="Hauser L."/>
            <person name="Chang Y.J."/>
            <person name="Jeffries C.D."/>
            <person name="Rohde M."/>
            <person name="Goker M."/>
            <person name="Tindall B.J."/>
            <person name="Detter J.C."/>
            <person name="Woyke T."/>
            <person name="Bristow J."/>
            <person name="Eisen J.A."/>
            <person name="Markowitz V."/>
            <person name="Hugenholtz P."/>
            <person name="Klenk H.P."/>
            <person name="Kyrpides N.C."/>
        </authorList>
    </citation>
    <scope>NUCLEOTIDE SEQUENCE [LARGE SCALE GENOMIC DNA]</scope>
    <source>
        <strain evidence="2">DSM 17132 / JCM 16389 / KACC 11308 / NBRC 106382 / 4M15</strain>
    </source>
</reference>
<dbReference type="HOGENOM" id="CLU_1667196_0_0_10"/>
<dbReference type="EMBL" id="CP002305">
    <property type="protein sequence ID" value="ADQ17451.1"/>
    <property type="molecule type" value="Genomic_DNA"/>
</dbReference>
<dbReference type="AlphaFoldDB" id="E4RQ76"/>
<proteinExistence type="predicted"/>
<organism evidence="1 2">
    <name type="scientific">Leadbetterella byssophila (strain DSM 17132 / JCM 16389 / KACC 11308 / NBRC 106382 / 4M15)</name>
    <dbReference type="NCBI Taxonomy" id="649349"/>
    <lineage>
        <taxon>Bacteria</taxon>
        <taxon>Pseudomonadati</taxon>
        <taxon>Bacteroidota</taxon>
        <taxon>Cytophagia</taxon>
        <taxon>Cytophagales</taxon>
        <taxon>Leadbetterellaceae</taxon>
        <taxon>Leadbetterella</taxon>
    </lineage>
</organism>
<evidence type="ECO:0008006" key="3">
    <source>
        <dbReference type="Google" id="ProtNLM"/>
    </source>
</evidence>
<reference key="1">
    <citation type="submission" date="2010-11" db="EMBL/GenBank/DDBJ databases">
        <title>The complete genome of Leadbetterella byssophila DSM 17132.</title>
        <authorList>
            <consortium name="US DOE Joint Genome Institute (JGI-PGF)"/>
            <person name="Lucas S."/>
            <person name="Copeland A."/>
            <person name="Lapidus A."/>
            <person name="Glavina del Rio T."/>
            <person name="Dalin E."/>
            <person name="Tice H."/>
            <person name="Bruce D."/>
            <person name="Goodwin L."/>
            <person name="Pitluck S."/>
            <person name="Kyrpides N."/>
            <person name="Mavromatis K."/>
            <person name="Ivanova N."/>
            <person name="Teshima H."/>
            <person name="Brettin T."/>
            <person name="Detter J.C."/>
            <person name="Han C."/>
            <person name="Tapia R."/>
            <person name="Land M."/>
            <person name="Hauser L."/>
            <person name="Markowitz V."/>
            <person name="Cheng J.-F."/>
            <person name="Hugenholtz P."/>
            <person name="Woyke T."/>
            <person name="Wu D."/>
            <person name="Tindall B."/>
            <person name="Pomrenke H.G."/>
            <person name="Brambilla E."/>
            <person name="Klenk H.-P."/>
            <person name="Eisen J.A."/>
        </authorList>
    </citation>
    <scope>NUCLEOTIDE SEQUENCE [LARGE SCALE GENOMIC DNA]</scope>
    <source>
        <strain>DSM 17132</strain>
    </source>
</reference>
<accession>E4RQ76</accession>
<dbReference type="RefSeq" id="WP_013408500.1">
    <property type="nucleotide sequence ID" value="NC_014655.1"/>
</dbReference>
<gene>
    <name evidence="1" type="ordered locus">Lbys_1744</name>
</gene>
<evidence type="ECO:0000313" key="1">
    <source>
        <dbReference type="EMBL" id="ADQ17451.1"/>
    </source>
</evidence>
<dbReference type="KEGG" id="lby:Lbys_1744"/>
<protein>
    <recommendedName>
        <fullName evidence="3">Lipocalin-like domain-containing protein</fullName>
    </recommendedName>
</protein>
<dbReference type="STRING" id="649349.Lbys_1744"/>
<dbReference type="OrthoDB" id="1422031at2"/>
<name>E4RQ76_LEAB4</name>
<keyword evidence="2" id="KW-1185">Reference proteome</keyword>
<evidence type="ECO:0000313" key="2">
    <source>
        <dbReference type="Proteomes" id="UP000007435"/>
    </source>
</evidence>